<protein>
    <submittedName>
        <fullName evidence="4">Sugar kinase</fullName>
    </submittedName>
</protein>
<feature type="domain" description="Carbohydrate kinase PfkB" evidence="3">
    <location>
        <begin position="21"/>
        <end position="274"/>
    </location>
</feature>
<dbReference type="PANTHER" id="PTHR10584:SF166">
    <property type="entry name" value="RIBOKINASE"/>
    <property type="match status" value="1"/>
</dbReference>
<dbReference type="SUPFAM" id="SSF53613">
    <property type="entry name" value="Ribokinase-like"/>
    <property type="match status" value="1"/>
</dbReference>
<dbReference type="PROSITE" id="PS00584">
    <property type="entry name" value="PFKB_KINASES_2"/>
    <property type="match status" value="1"/>
</dbReference>
<proteinExistence type="predicted"/>
<sequence>MGILVVGSVAFDSVETPFGKVDNVLGGSATYFSTSASFFTDVSLVAVVGEDFPQEHVAFLESRNIDLRGLAREGGKTFHWKGKYGYDLNEAQTLETHLNVFESFRPQIPAEYRDAEFLFLANIDPELQMEVLSQVEKPRVVACDTMNFWISSKPEALKAVIAKVDIFIINEGEARQLTQEANLTRAARKILAMGVKTLVIKRGEYGVLMFSDHSVFAAPAFPLEDVFDPTGAGDTFAGGFMGYLANTGDTSEAGIRQAIIFGSVMASFNVEDFSLNRLKRLEYREIEARYRSFKALTHFEGLAEG</sequence>
<comment type="caution">
    <text evidence="4">The sequence shown here is derived from an EMBL/GenBank/DDBJ whole genome shotgun (WGS) entry which is preliminary data.</text>
</comment>
<evidence type="ECO:0000313" key="4">
    <source>
        <dbReference type="EMBL" id="HEN43164.1"/>
    </source>
</evidence>
<gene>
    <name evidence="4" type="ORF">ENQ87_12490</name>
</gene>
<dbReference type="EMBL" id="DSOV01000056">
    <property type="protein sequence ID" value="HEN43164.1"/>
    <property type="molecule type" value="Genomic_DNA"/>
</dbReference>
<dbReference type="GO" id="GO:0016301">
    <property type="term" value="F:kinase activity"/>
    <property type="evidence" value="ECO:0007669"/>
    <property type="project" value="UniProtKB-KW"/>
</dbReference>
<dbReference type="InterPro" id="IPR029056">
    <property type="entry name" value="Ribokinase-like"/>
</dbReference>
<dbReference type="GO" id="GO:0005829">
    <property type="term" value="C:cytosol"/>
    <property type="evidence" value="ECO:0007669"/>
    <property type="project" value="TreeGrafter"/>
</dbReference>
<reference evidence="4" key="1">
    <citation type="journal article" date="2020" name="mSystems">
        <title>Genome- and Community-Level Interaction Insights into Carbon Utilization and Element Cycling Functions of Hydrothermarchaeota in Hydrothermal Sediment.</title>
        <authorList>
            <person name="Zhou Z."/>
            <person name="Liu Y."/>
            <person name="Xu W."/>
            <person name="Pan J."/>
            <person name="Luo Z.H."/>
            <person name="Li M."/>
        </authorList>
    </citation>
    <scope>NUCLEOTIDE SEQUENCE [LARGE SCALE GENOMIC DNA]</scope>
    <source>
        <strain evidence="4">SpSt-349</strain>
    </source>
</reference>
<dbReference type="InterPro" id="IPR011611">
    <property type="entry name" value="PfkB_dom"/>
</dbReference>
<evidence type="ECO:0000256" key="2">
    <source>
        <dbReference type="ARBA" id="ARBA00022777"/>
    </source>
</evidence>
<organism evidence="4">
    <name type="scientific">Geobacter metallireducens</name>
    <dbReference type="NCBI Taxonomy" id="28232"/>
    <lineage>
        <taxon>Bacteria</taxon>
        <taxon>Pseudomonadati</taxon>
        <taxon>Thermodesulfobacteriota</taxon>
        <taxon>Desulfuromonadia</taxon>
        <taxon>Geobacterales</taxon>
        <taxon>Geobacteraceae</taxon>
        <taxon>Geobacter</taxon>
    </lineage>
</organism>
<dbReference type="CDD" id="cd01946">
    <property type="entry name" value="ribokinase_group_C"/>
    <property type="match status" value="1"/>
</dbReference>
<keyword evidence="1" id="KW-0808">Transferase</keyword>
<accession>A0A831XFA8</accession>
<evidence type="ECO:0000256" key="1">
    <source>
        <dbReference type="ARBA" id="ARBA00022679"/>
    </source>
</evidence>
<evidence type="ECO:0000259" key="3">
    <source>
        <dbReference type="Pfam" id="PF00294"/>
    </source>
</evidence>
<dbReference type="Gene3D" id="3.40.1190.20">
    <property type="match status" value="1"/>
</dbReference>
<keyword evidence="2 4" id="KW-0418">Kinase</keyword>
<dbReference type="Pfam" id="PF00294">
    <property type="entry name" value="PfkB"/>
    <property type="match status" value="1"/>
</dbReference>
<dbReference type="PANTHER" id="PTHR10584">
    <property type="entry name" value="SUGAR KINASE"/>
    <property type="match status" value="1"/>
</dbReference>
<dbReference type="AlphaFoldDB" id="A0A831XFA8"/>
<dbReference type="InterPro" id="IPR002173">
    <property type="entry name" value="Carboh/pur_kinase_PfkB_CS"/>
</dbReference>
<name>A0A831XFA8_GEOME</name>